<dbReference type="Ensembl" id="ENSSLUT00000057129.1">
    <property type="protein sequence ID" value="ENSSLUP00000055514.1"/>
    <property type="gene ID" value="ENSSLUG00000023947.1"/>
</dbReference>
<dbReference type="InterPro" id="IPR007110">
    <property type="entry name" value="Ig-like_dom"/>
</dbReference>
<evidence type="ECO:0000256" key="1">
    <source>
        <dbReference type="ARBA" id="ARBA00023319"/>
    </source>
</evidence>
<keyword evidence="1" id="KW-0393">Immunoglobulin domain</keyword>
<dbReference type="GeneTree" id="ENSGT00390000001745"/>
<dbReference type="InterPro" id="IPR036179">
    <property type="entry name" value="Ig-like_dom_sf"/>
</dbReference>
<dbReference type="InterPro" id="IPR013783">
    <property type="entry name" value="Ig-like_fold"/>
</dbReference>
<dbReference type="PANTHER" id="PTHR11422">
    <property type="entry name" value="T-CELL SURFACE GLYCOPROTEIN CD4"/>
    <property type="match status" value="1"/>
</dbReference>
<keyword evidence="5" id="KW-1185">Reference proteome</keyword>
<feature type="domain" description="Ig-like" evidence="3">
    <location>
        <begin position="342"/>
        <end position="431"/>
    </location>
</feature>
<dbReference type="SMART" id="SM00409">
    <property type="entry name" value="IG"/>
    <property type="match status" value="4"/>
</dbReference>
<proteinExistence type="predicted"/>
<dbReference type="Pfam" id="PF00047">
    <property type="entry name" value="ig"/>
    <property type="match status" value="1"/>
</dbReference>
<name>A0A8D0APZ3_SANLU</name>
<reference evidence="4" key="2">
    <citation type="submission" date="2025-09" db="UniProtKB">
        <authorList>
            <consortium name="Ensembl"/>
        </authorList>
    </citation>
    <scope>IDENTIFICATION</scope>
</reference>
<dbReference type="PANTHER" id="PTHR11422:SF0">
    <property type="entry name" value="T-CELL SURFACE GLYCOPROTEIN CD4"/>
    <property type="match status" value="1"/>
</dbReference>
<keyword evidence="2" id="KW-0472">Membrane</keyword>
<keyword evidence="2" id="KW-1133">Transmembrane helix</keyword>
<protein>
    <submittedName>
        <fullName evidence="4">CD4-1 molecule</fullName>
    </submittedName>
</protein>
<feature type="domain" description="Ig-like" evidence="3">
    <location>
        <begin position="146"/>
        <end position="222"/>
    </location>
</feature>
<evidence type="ECO:0000313" key="4">
    <source>
        <dbReference type="Ensembl" id="ENSSLUP00000055514.1"/>
    </source>
</evidence>
<dbReference type="InterPro" id="IPR013151">
    <property type="entry name" value="Immunoglobulin_dom"/>
</dbReference>
<keyword evidence="2" id="KW-0812">Transmembrane</keyword>
<dbReference type="Gene3D" id="2.60.40.10">
    <property type="entry name" value="Immunoglobulins"/>
    <property type="match status" value="4"/>
</dbReference>
<feature type="transmembrane region" description="Helical" evidence="2">
    <location>
        <begin position="440"/>
        <end position="464"/>
    </location>
</feature>
<organism evidence="4 5">
    <name type="scientific">Sander lucioperca</name>
    <name type="common">Pike-perch</name>
    <name type="synonym">Perca lucioperca</name>
    <dbReference type="NCBI Taxonomy" id="283035"/>
    <lineage>
        <taxon>Eukaryota</taxon>
        <taxon>Metazoa</taxon>
        <taxon>Chordata</taxon>
        <taxon>Craniata</taxon>
        <taxon>Vertebrata</taxon>
        <taxon>Euteleostomi</taxon>
        <taxon>Actinopterygii</taxon>
        <taxon>Neopterygii</taxon>
        <taxon>Teleostei</taxon>
        <taxon>Neoteleostei</taxon>
        <taxon>Acanthomorphata</taxon>
        <taxon>Eupercaria</taxon>
        <taxon>Perciformes</taxon>
        <taxon>Percoidei</taxon>
        <taxon>Percidae</taxon>
        <taxon>Luciopercinae</taxon>
        <taxon>Sander</taxon>
    </lineage>
</organism>
<evidence type="ECO:0000313" key="5">
    <source>
        <dbReference type="Proteomes" id="UP000694568"/>
    </source>
</evidence>
<sequence length="484" mass="54681">SLGVVIGHSLNLKKLTDCILSPQKYRKNNILLTLLGAEEFIYYAQVGEKVTLKPPGVHPQKYVYWYFNGRDLAWRNTMGKTWTSQEPRWKDRLSLLSDDSLIINNLEQEDFTTIFKFEPNRSQNTELSTTLRNKIKPLIMFIISIPSEYELTSPLLPGDSLSLSCNAVTQGPNNLKIHWLNPQGVKMRPEQLHARATSQDNGQWTCVVTNARQTHVANVFVTVIDLSPAPLSPQYTSKSRPLTVPCSLPPYISWDQIKAKGMQEVHWQFIPEPGSSPQRLFSLSLEDPLTWKPELTRGLRLVQDPTKINLSLTRDQGSEEDRGDYVCTLEFKNVALTRTVHVKVLQITSSPGTELISGQQLNLTCSLGHPLPSDLRLKWFPPKKSSLSSSSLGSGGHPTHLTIPEVGRGDGGKWRCELWQNDTRLTSAEITLKIEPKLSVWMLVVICSVTVIVILILILVFILYQHRQVQLNHSYSFLFDHTGL</sequence>
<dbReference type="InterPro" id="IPR003599">
    <property type="entry name" value="Ig_sub"/>
</dbReference>
<evidence type="ECO:0000259" key="3">
    <source>
        <dbReference type="PROSITE" id="PS50835"/>
    </source>
</evidence>
<evidence type="ECO:0000256" key="2">
    <source>
        <dbReference type="SAM" id="Phobius"/>
    </source>
</evidence>
<accession>A0A8D0APZ3</accession>
<dbReference type="AlphaFoldDB" id="A0A8D0APZ3"/>
<dbReference type="PROSITE" id="PS50835">
    <property type="entry name" value="IG_LIKE"/>
    <property type="match status" value="2"/>
</dbReference>
<dbReference type="Proteomes" id="UP000694568">
    <property type="component" value="Unplaced"/>
</dbReference>
<reference evidence="4" key="1">
    <citation type="submission" date="2025-08" db="UniProtKB">
        <authorList>
            <consortium name="Ensembl"/>
        </authorList>
    </citation>
    <scope>IDENTIFICATION</scope>
</reference>
<dbReference type="SUPFAM" id="SSF48726">
    <property type="entry name" value="Immunoglobulin"/>
    <property type="match status" value="4"/>
</dbReference>